<dbReference type="InterPro" id="IPR032387">
    <property type="entry name" value="ACAS_N"/>
</dbReference>
<gene>
    <name evidence="7" type="ORF">FTV88_1286</name>
</gene>
<keyword evidence="8" id="KW-1185">Reference proteome</keyword>
<dbReference type="NCBIfam" id="TIGR01217">
    <property type="entry name" value="ac_ac_CoA_syn"/>
    <property type="match status" value="1"/>
</dbReference>
<dbReference type="GO" id="GO:0030729">
    <property type="term" value="F:acetoacetate-CoA ligase activity"/>
    <property type="evidence" value="ECO:0007669"/>
    <property type="project" value="UniProtKB-EC"/>
</dbReference>
<dbReference type="EC" id="6.2.1.16" evidence="7"/>
<dbReference type="Pfam" id="PF16177">
    <property type="entry name" value="ACAS_N"/>
    <property type="match status" value="1"/>
</dbReference>
<dbReference type="InterPro" id="IPR000873">
    <property type="entry name" value="AMP-dep_synth/lig_dom"/>
</dbReference>
<evidence type="ECO:0000256" key="2">
    <source>
        <dbReference type="ARBA" id="ARBA00022598"/>
    </source>
</evidence>
<keyword evidence="4" id="KW-0067">ATP-binding</keyword>
<dbReference type="Proteomes" id="UP000366051">
    <property type="component" value="Chromosome"/>
</dbReference>
<feature type="domain" description="Acetyl-coenzyme A synthetase N-terminal" evidence="6">
    <location>
        <begin position="44"/>
        <end position="100"/>
    </location>
</feature>
<evidence type="ECO:0000256" key="4">
    <source>
        <dbReference type="ARBA" id="ARBA00022840"/>
    </source>
</evidence>
<keyword evidence="2 7" id="KW-0436">Ligase</keyword>
<dbReference type="KEGG" id="hcv:FTV88_1286"/>
<evidence type="ECO:0000259" key="6">
    <source>
        <dbReference type="Pfam" id="PF16177"/>
    </source>
</evidence>
<proteinExistence type="inferred from homology"/>
<keyword evidence="3" id="KW-0547">Nucleotide-binding</keyword>
<dbReference type="InterPro" id="IPR020845">
    <property type="entry name" value="AMP-binding_CS"/>
</dbReference>
<sequence length="701" mass="78787">MPQRWRQLDEKNSLDAAARKVEQSQMKAFMDYIREQKGRSFRTYRTLHAWSVQNIRDFWDSFWHFSEPLHSQPYEEVLVEGDHMTDAQWFRGARLNFAENLLRYRDDQIALIAHSEIGPRRTLTYQELYADVHQLAQALESISLQPGDRVAAYMPNVPETVVALLASTALGATWSSTSPDFGSKAVAERFGQIEPKVLFITDGYTYKGKGYSTLEKARQITKAIPSIEKVILFPYLESAEELRKKLPHLLPEAVICQDFVSSIAAVAPIELAKAPLESTKLSANSVTTTCPSASNTNSAGSGIFRQLPANHPLYILYSSGTTGKPKAIVHSAGGTLMQHLKELRLHTDIKRESTLFYYSTCGWMMWNWMVSALALGATVVLYDGSPFHPTAERFLQLVEEEKVTHWGVSAKYIMSIEREALIGKGKYDLQSLQTLLSTGSPLSAESFCYVYSHIKEDLCLSSISGGTDIISCFVLGNPMLPVYAGEIQSKGLAMDVVGLDEAGQEVKKGKGELVCRQPFPSMPLGFWKDEEKNKYKESYFSKYPQVWCHGDYIEVKPRRGIVIHGRSDATLNPGGIRIGTAEIYRILELIDEIDDSLVVGQRYQDDERILLFIKLLAGESLTAELEKRIKQTLRSNATARHVPQKIIPVRDIPYTLNGKKVEIAVRNILHGEPVLNRQALANPDSLEEYHQMTELRKEAAS</sequence>
<accession>A0A5Q2N0X3</accession>
<dbReference type="OrthoDB" id="9778383at2"/>
<name>A0A5Q2N0X3_9FIRM</name>
<organism evidence="7 8">
    <name type="scientific">Heliorestis convoluta</name>
    <dbReference type="NCBI Taxonomy" id="356322"/>
    <lineage>
        <taxon>Bacteria</taxon>
        <taxon>Bacillati</taxon>
        <taxon>Bacillota</taxon>
        <taxon>Clostridia</taxon>
        <taxon>Eubacteriales</taxon>
        <taxon>Heliobacteriaceae</taxon>
        <taxon>Heliorestis</taxon>
    </lineage>
</organism>
<dbReference type="CDD" id="cd05943">
    <property type="entry name" value="AACS"/>
    <property type="match status" value="1"/>
</dbReference>
<dbReference type="InterPro" id="IPR005914">
    <property type="entry name" value="Acac_CoA_synth"/>
</dbReference>
<dbReference type="PROSITE" id="PS00455">
    <property type="entry name" value="AMP_BINDING"/>
    <property type="match status" value="1"/>
</dbReference>
<dbReference type="InterPro" id="IPR045851">
    <property type="entry name" value="AMP-bd_C_sf"/>
</dbReference>
<dbReference type="Gene3D" id="3.40.50.12780">
    <property type="entry name" value="N-terminal domain of ligase-like"/>
    <property type="match status" value="2"/>
</dbReference>
<reference evidence="8" key="1">
    <citation type="submission" date="2019-11" db="EMBL/GenBank/DDBJ databases">
        <title>Genome sequence of Heliorestis convoluta strain HH, an alkaliphilic and minimalistic phototrophic bacterium from a soda lake in Egypt.</title>
        <authorList>
            <person name="Dewey E.D."/>
            <person name="Stokes L.M."/>
            <person name="Burchell B.M."/>
            <person name="Shaffer K.N."/>
            <person name="Huntington A.M."/>
            <person name="Baker J.M."/>
            <person name="Nadendla S."/>
            <person name="Giglio M.G."/>
            <person name="Touchman J.W."/>
            <person name="Blankenship R.E."/>
            <person name="Madigan M.T."/>
            <person name="Sattley W.M."/>
        </authorList>
    </citation>
    <scope>NUCLEOTIDE SEQUENCE [LARGE SCALE GENOMIC DNA]</scope>
    <source>
        <strain evidence="8">HH</strain>
    </source>
</reference>
<feature type="domain" description="AMP-dependent synthetase/ligase" evidence="5">
    <location>
        <begin position="102"/>
        <end position="518"/>
    </location>
</feature>
<evidence type="ECO:0000259" key="5">
    <source>
        <dbReference type="Pfam" id="PF00501"/>
    </source>
</evidence>
<dbReference type="Gene3D" id="3.30.300.30">
    <property type="match status" value="1"/>
</dbReference>
<dbReference type="SUPFAM" id="SSF56801">
    <property type="entry name" value="Acetyl-CoA synthetase-like"/>
    <property type="match status" value="1"/>
</dbReference>
<evidence type="ECO:0000256" key="1">
    <source>
        <dbReference type="ARBA" id="ARBA00006432"/>
    </source>
</evidence>
<dbReference type="PANTHER" id="PTHR42921:SF1">
    <property type="entry name" value="ACETOACETYL-COA SYNTHETASE"/>
    <property type="match status" value="1"/>
</dbReference>
<evidence type="ECO:0000313" key="7">
    <source>
        <dbReference type="EMBL" id="QGG47433.1"/>
    </source>
</evidence>
<dbReference type="InterPro" id="IPR042099">
    <property type="entry name" value="ANL_N_sf"/>
</dbReference>
<dbReference type="PANTHER" id="PTHR42921">
    <property type="entry name" value="ACETOACETYL-COA SYNTHETASE"/>
    <property type="match status" value="1"/>
</dbReference>
<dbReference type="GO" id="GO:0005524">
    <property type="term" value="F:ATP binding"/>
    <property type="evidence" value="ECO:0007669"/>
    <property type="project" value="UniProtKB-KW"/>
</dbReference>
<protein>
    <submittedName>
        <fullName evidence="7">Acetoacetate-CoA ligase</fullName>
        <ecNumber evidence="7">6.2.1.16</ecNumber>
    </submittedName>
</protein>
<evidence type="ECO:0000256" key="3">
    <source>
        <dbReference type="ARBA" id="ARBA00022741"/>
    </source>
</evidence>
<dbReference type="Pfam" id="PF00501">
    <property type="entry name" value="AMP-binding"/>
    <property type="match status" value="1"/>
</dbReference>
<dbReference type="GO" id="GO:0006629">
    <property type="term" value="P:lipid metabolic process"/>
    <property type="evidence" value="ECO:0007669"/>
    <property type="project" value="InterPro"/>
</dbReference>
<evidence type="ECO:0000313" key="8">
    <source>
        <dbReference type="Proteomes" id="UP000366051"/>
    </source>
</evidence>
<dbReference type="EMBL" id="CP045875">
    <property type="protein sequence ID" value="QGG47433.1"/>
    <property type="molecule type" value="Genomic_DNA"/>
</dbReference>
<dbReference type="AlphaFoldDB" id="A0A5Q2N0X3"/>
<comment type="similarity">
    <text evidence="1">Belongs to the ATP-dependent AMP-binding enzyme family.</text>
</comment>